<dbReference type="InterPro" id="IPR002716">
    <property type="entry name" value="PIN_dom"/>
</dbReference>
<gene>
    <name evidence="3" type="ORF">CKO25_10360</name>
</gene>
<sequence length="146" mass="15543">MDSQPKVLLDVTVILDAIVNADESDGLSKEILDLAAGGRIRGYICAAAIEQVGDLLIRSSGSAAARSHLQRILAILAVAPVDAATLDGAMSLGYRYLDDALTVQAARQINADILLTLNAEDFDEPPSHPSSLRVESPETFLRNRST</sequence>
<dbReference type="Proteomes" id="UP001138802">
    <property type="component" value="Unassembled WGS sequence"/>
</dbReference>
<dbReference type="Pfam" id="PF13470">
    <property type="entry name" value="PIN_3"/>
    <property type="match status" value="1"/>
</dbReference>
<organism evidence="3 4">
    <name type="scientific">Thiocapsa imhoffii</name>
    <dbReference type="NCBI Taxonomy" id="382777"/>
    <lineage>
        <taxon>Bacteria</taxon>
        <taxon>Pseudomonadati</taxon>
        <taxon>Pseudomonadota</taxon>
        <taxon>Gammaproteobacteria</taxon>
        <taxon>Chromatiales</taxon>
        <taxon>Chromatiaceae</taxon>
        <taxon>Thiocapsa</taxon>
    </lineage>
</organism>
<feature type="region of interest" description="Disordered" evidence="1">
    <location>
        <begin position="123"/>
        <end position="146"/>
    </location>
</feature>
<evidence type="ECO:0000313" key="4">
    <source>
        <dbReference type="Proteomes" id="UP001138802"/>
    </source>
</evidence>
<keyword evidence="4" id="KW-1185">Reference proteome</keyword>
<evidence type="ECO:0000256" key="1">
    <source>
        <dbReference type="SAM" id="MobiDB-lite"/>
    </source>
</evidence>
<dbReference type="SUPFAM" id="SSF88723">
    <property type="entry name" value="PIN domain-like"/>
    <property type="match status" value="1"/>
</dbReference>
<protein>
    <recommendedName>
        <fullName evidence="2">PIN domain-containing protein</fullName>
    </recommendedName>
</protein>
<reference evidence="3 4" key="1">
    <citation type="journal article" date="2020" name="Microorganisms">
        <title>Osmotic Adaptation and Compatible Solute Biosynthesis of Phototrophic Bacteria as Revealed from Genome Analyses.</title>
        <authorList>
            <person name="Imhoff J.F."/>
            <person name="Rahn T."/>
            <person name="Kunzel S."/>
            <person name="Keller A."/>
            <person name="Neulinger S.C."/>
        </authorList>
    </citation>
    <scope>NUCLEOTIDE SEQUENCE [LARGE SCALE GENOMIC DNA]</scope>
    <source>
        <strain evidence="3 4">DSM 21303</strain>
    </source>
</reference>
<evidence type="ECO:0000313" key="3">
    <source>
        <dbReference type="EMBL" id="MBK1645047.1"/>
    </source>
</evidence>
<evidence type="ECO:0000259" key="2">
    <source>
        <dbReference type="Pfam" id="PF13470"/>
    </source>
</evidence>
<proteinExistence type="predicted"/>
<dbReference type="EMBL" id="NRSD01000009">
    <property type="protein sequence ID" value="MBK1645047.1"/>
    <property type="molecule type" value="Genomic_DNA"/>
</dbReference>
<feature type="domain" description="PIN" evidence="2">
    <location>
        <begin position="6"/>
        <end position="118"/>
    </location>
</feature>
<comment type="caution">
    <text evidence="3">The sequence shown here is derived from an EMBL/GenBank/DDBJ whole genome shotgun (WGS) entry which is preliminary data.</text>
</comment>
<accession>A0A9X1B8Q5</accession>
<dbReference type="InterPro" id="IPR029060">
    <property type="entry name" value="PIN-like_dom_sf"/>
</dbReference>
<dbReference type="RefSeq" id="WP_200387855.1">
    <property type="nucleotide sequence ID" value="NZ_NRSD01000009.1"/>
</dbReference>
<dbReference type="AlphaFoldDB" id="A0A9X1B8Q5"/>
<name>A0A9X1B8Q5_9GAMM</name>